<name>A0A1M6TH54_9ACTN</name>
<dbReference type="EMBL" id="FRBI01000001">
    <property type="protein sequence ID" value="SHK56253.1"/>
    <property type="molecule type" value="Genomic_DNA"/>
</dbReference>
<dbReference type="Proteomes" id="UP000184111">
    <property type="component" value="Unassembled WGS sequence"/>
</dbReference>
<evidence type="ECO:0000313" key="1">
    <source>
        <dbReference type="EMBL" id="SHK56253.1"/>
    </source>
</evidence>
<evidence type="ECO:0008006" key="3">
    <source>
        <dbReference type="Google" id="ProtNLM"/>
    </source>
</evidence>
<dbReference type="OrthoDB" id="5185236at2"/>
<reference evidence="1 2" key="1">
    <citation type="submission" date="2016-11" db="EMBL/GenBank/DDBJ databases">
        <authorList>
            <person name="Jaros S."/>
            <person name="Januszkiewicz K."/>
            <person name="Wedrychowicz H."/>
        </authorList>
    </citation>
    <scope>NUCLEOTIDE SEQUENCE [LARGE SCALE GENOMIC DNA]</scope>
    <source>
        <strain evidence="1 2">CGMCC 4.2025</strain>
    </source>
</reference>
<dbReference type="AlphaFoldDB" id="A0A1M6TH54"/>
<evidence type="ECO:0000313" key="2">
    <source>
        <dbReference type="Proteomes" id="UP000184111"/>
    </source>
</evidence>
<keyword evidence="2" id="KW-1185">Reference proteome</keyword>
<gene>
    <name evidence="1" type="ORF">SAMN05216499_10143</name>
</gene>
<accession>A0A1M6TH54</accession>
<protein>
    <recommendedName>
        <fullName evidence="3">Apea-like HEPN domain-containing protein</fullName>
    </recommendedName>
</protein>
<proteinExistence type="predicted"/>
<dbReference type="RefSeq" id="WP_143172450.1">
    <property type="nucleotide sequence ID" value="NZ_FRBI01000001.1"/>
</dbReference>
<organism evidence="1 2">
    <name type="scientific">Actinacidiphila paucisporea</name>
    <dbReference type="NCBI Taxonomy" id="310782"/>
    <lineage>
        <taxon>Bacteria</taxon>
        <taxon>Bacillati</taxon>
        <taxon>Actinomycetota</taxon>
        <taxon>Actinomycetes</taxon>
        <taxon>Kitasatosporales</taxon>
        <taxon>Streptomycetaceae</taxon>
        <taxon>Actinacidiphila</taxon>
    </lineage>
</organism>
<sequence length="317" mass="34546">MGTKSAFFFPERYWLLEEPAIEVRAFAPDEFFNEIKSWELSSGLEISVRGGGVLVFEFAKISSALLAVDEGPRHFPSLLLATQTRVTTINAFALCLHSARAEKENMGSEGFRVDHRDLFQLGEDMRAGIGGMGLMAVPMVPGAGYMRSFTKLGCLPESTFGHACETLDHITSSPFGKALELTALINDALASLKNHDFSSSLITAWTVCETLLQQNWVEYMTAQGSPSGLSSARKQKLTGRDFTASVVSEILALADLIDAETLSRMDKVRKARNAWMHSVKPPPYEDAIAALELATAMLSNTLERPIHIAPSISASGL</sequence>